<dbReference type="EMBL" id="LVLJ01001945">
    <property type="protein sequence ID" value="OAE27281.1"/>
    <property type="molecule type" value="Genomic_DNA"/>
</dbReference>
<dbReference type="Proteomes" id="UP000077202">
    <property type="component" value="Unassembled WGS sequence"/>
</dbReference>
<comment type="caution">
    <text evidence="1">The sequence shown here is derived from an EMBL/GenBank/DDBJ whole genome shotgun (WGS) entry which is preliminary data.</text>
</comment>
<organism evidence="1 2">
    <name type="scientific">Marchantia polymorpha subsp. ruderalis</name>
    <dbReference type="NCBI Taxonomy" id="1480154"/>
    <lineage>
        <taxon>Eukaryota</taxon>
        <taxon>Viridiplantae</taxon>
        <taxon>Streptophyta</taxon>
        <taxon>Embryophyta</taxon>
        <taxon>Marchantiophyta</taxon>
        <taxon>Marchantiopsida</taxon>
        <taxon>Marchantiidae</taxon>
        <taxon>Marchantiales</taxon>
        <taxon>Marchantiaceae</taxon>
        <taxon>Marchantia</taxon>
    </lineage>
</organism>
<dbReference type="AlphaFoldDB" id="A0A176W3U3"/>
<gene>
    <name evidence="1" type="ORF">AXG93_59s1260</name>
</gene>
<proteinExistence type="predicted"/>
<protein>
    <submittedName>
        <fullName evidence="1">Uncharacterized protein</fullName>
    </submittedName>
</protein>
<accession>A0A176W3U3</accession>
<sequence>MYYGTPLSVENDLVTSLRLWQRLLRPSAFVASSVFFVRVCLWLKAVPSPLGCSSGGRMRLRWKKKRKRKRRKLVPSPRAHSSLVPSAVCTAMVRKWLREKNQPPRGYRPHPERWRVSDWEQVLRRCAGEEGDLLFECKSVHISKEEEISFGALFKNCKSSKKRYRTCDYVDRKRRNVAVALLQILQPHRTTYMTSWHEGFVEMALAGTPIHWARILWKATRQHAQEEKGGSINHLSPFLINFYRSMECMTAEERLQFPLLSRANPRRYVRDVEVDTDPDKMPASTPPA</sequence>
<name>A0A176W3U3_MARPO</name>
<keyword evidence="2" id="KW-1185">Reference proteome</keyword>
<evidence type="ECO:0000313" key="1">
    <source>
        <dbReference type="EMBL" id="OAE27281.1"/>
    </source>
</evidence>
<evidence type="ECO:0000313" key="2">
    <source>
        <dbReference type="Proteomes" id="UP000077202"/>
    </source>
</evidence>
<reference evidence="1" key="1">
    <citation type="submission" date="2016-03" db="EMBL/GenBank/DDBJ databases">
        <title>Mechanisms controlling the formation of the plant cell surface in tip-growing cells are functionally conserved among land plants.</title>
        <authorList>
            <person name="Honkanen S."/>
            <person name="Jones V.A."/>
            <person name="Morieri G."/>
            <person name="Champion C."/>
            <person name="Hetherington A.J."/>
            <person name="Kelly S."/>
            <person name="Saint-Marcoux D."/>
            <person name="Proust H."/>
            <person name="Prescott H."/>
            <person name="Dolan L."/>
        </authorList>
    </citation>
    <scope>NUCLEOTIDE SEQUENCE [LARGE SCALE GENOMIC DNA]</scope>
    <source>
        <tissue evidence="1">Whole gametophyte</tissue>
    </source>
</reference>